<accession>A0A6C0IHD7</accession>
<dbReference type="EMBL" id="MN740174">
    <property type="protein sequence ID" value="QHT92030.1"/>
    <property type="molecule type" value="Genomic_DNA"/>
</dbReference>
<organism evidence="1">
    <name type="scientific">viral metagenome</name>
    <dbReference type="NCBI Taxonomy" id="1070528"/>
    <lineage>
        <taxon>unclassified sequences</taxon>
        <taxon>metagenomes</taxon>
        <taxon>organismal metagenomes</taxon>
    </lineage>
</organism>
<proteinExistence type="predicted"/>
<evidence type="ECO:0000313" key="1">
    <source>
        <dbReference type="EMBL" id="QHT92030.1"/>
    </source>
</evidence>
<protein>
    <submittedName>
        <fullName evidence="1">Uncharacterized protein</fullName>
    </submittedName>
</protein>
<reference evidence="1" key="1">
    <citation type="journal article" date="2020" name="Nature">
        <title>Giant virus diversity and host interactions through global metagenomics.</title>
        <authorList>
            <person name="Schulz F."/>
            <person name="Roux S."/>
            <person name="Paez-Espino D."/>
            <person name="Jungbluth S."/>
            <person name="Walsh D.A."/>
            <person name="Denef V.J."/>
            <person name="McMahon K.D."/>
            <person name="Konstantinidis K.T."/>
            <person name="Eloe-Fadrosh E.A."/>
            <person name="Kyrpides N.C."/>
            <person name="Woyke T."/>
        </authorList>
    </citation>
    <scope>NUCLEOTIDE SEQUENCE</scope>
    <source>
        <strain evidence="1">GVMAG-M-3300023184-86</strain>
    </source>
</reference>
<name>A0A6C0IHD7_9ZZZZ</name>
<sequence>MNNSNVGNFDTNVANYTMSELMAISGISDLDPDEITSQTNTFINKYKTSNPQISSFFKSIQSQLLQYSANLNDPEESQIPSSGEVQTNNWISNEALSQKDSKQQDKSTDRKQKVDVYGNQHVPMNKEQLGINNSFNVPVAQDSLNPNLKNTITRFINLDSQFRQYSSNFENSSTDYTLDLSDRLSNVLSIRLYSYQIPYSWYTIDLAYGNTCFWITDGSYNVPISITPGNYNASEFTSALNNSFKDAGFHFPTTPTDTPVTYNSNNGKLSFSLYDGSFNGLDVNHDVCSFRITNTTMMTFFDPTAILQCQTNCVNQSYYVNQTLGWLMGFRTTNVLIDPNGNIPQSNLYLNGTKYLILVIDDYNQNHVNNGLVSITETTNSNIKLPSYYVHDLPYVCSNTNIVSSSSDLLIASKSNFSFNTTPILVPSSPRTLTQSQIYTINEINKNKNNNTNYKSKAPTSPDILTILPIKNSGAKTGDVLIEFSGSLQDNARTYFGPVNIDKMRIKLLDDKGNVLNLNGCDWCVTLICDCLYQY</sequence>
<dbReference type="AlphaFoldDB" id="A0A6C0IHD7"/>